<keyword evidence="3" id="KW-1185">Reference proteome</keyword>
<comment type="caution">
    <text evidence="2">The sequence shown here is derived from an EMBL/GenBank/DDBJ whole genome shotgun (WGS) entry which is preliminary data.</text>
</comment>
<proteinExistence type="predicted"/>
<dbReference type="InterPro" id="IPR036513">
    <property type="entry name" value="STAS_dom_sf"/>
</dbReference>
<evidence type="ECO:0000313" key="2">
    <source>
        <dbReference type="EMBL" id="MEZ0163328.1"/>
    </source>
</evidence>
<dbReference type="Gene3D" id="3.30.750.24">
    <property type="entry name" value="STAS domain"/>
    <property type="match status" value="1"/>
</dbReference>
<protein>
    <recommendedName>
        <fullName evidence="4">STAS domain-containing protein</fullName>
    </recommendedName>
</protein>
<feature type="compositionally biased region" description="Low complexity" evidence="1">
    <location>
        <begin position="1"/>
        <end position="26"/>
    </location>
</feature>
<feature type="region of interest" description="Disordered" evidence="1">
    <location>
        <begin position="1"/>
        <end position="29"/>
    </location>
</feature>
<accession>A0ABV4GVJ1</accession>
<evidence type="ECO:0008006" key="4">
    <source>
        <dbReference type="Google" id="ProtNLM"/>
    </source>
</evidence>
<evidence type="ECO:0000313" key="3">
    <source>
        <dbReference type="Proteomes" id="UP001565927"/>
    </source>
</evidence>
<organism evidence="2 3">
    <name type="scientific">Kineococcus halophytocola</name>
    <dbReference type="NCBI Taxonomy" id="3234027"/>
    <lineage>
        <taxon>Bacteria</taxon>
        <taxon>Bacillati</taxon>
        <taxon>Actinomycetota</taxon>
        <taxon>Actinomycetes</taxon>
        <taxon>Kineosporiales</taxon>
        <taxon>Kineosporiaceae</taxon>
        <taxon>Kineococcus</taxon>
    </lineage>
</organism>
<dbReference type="EMBL" id="JBGFTU010000001">
    <property type="protein sequence ID" value="MEZ0163328.1"/>
    <property type="molecule type" value="Genomic_DNA"/>
</dbReference>
<evidence type="ECO:0000256" key="1">
    <source>
        <dbReference type="SAM" id="MobiDB-lite"/>
    </source>
</evidence>
<name>A0ABV4GVJ1_9ACTN</name>
<dbReference type="Proteomes" id="UP001565927">
    <property type="component" value="Unassembled WGS sequence"/>
</dbReference>
<reference evidence="2 3" key="1">
    <citation type="submission" date="2024-07" db="EMBL/GenBank/DDBJ databases">
        <authorList>
            <person name="Thanompreechachai J."/>
            <person name="Duangmal K."/>
        </authorList>
    </citation>
    <scope>NUCLEOTIDE SEQUENCE [LARGE SCALE GENOMIC DNA]</scope>
    <source>
        <strain evidence="2 3">LSe6-4</strain>
    </source>
</reference>
<gene>
    <name evidence="2" type="ORF">AB2L27_00965</name>
</gene>
<sequence>MMSAPADPLPAPADGASAAEPGSGEEWLSLDVRTGPDRAVIRVAGRLTASTGDLVVGVLDGTLPHAGGRGPSVLVLDLGGVVDCTPGGLRQVQRAVDHAGAAAVPLSVRDSPALAADLRPPRAPR</sequence>